<protein>
    <submittedName>
        <fullName evidence="3">Uncharacterized protein</fullName>
    </submittedName>
</protein>
<dbReference type="OMA" id="YLEPWKS"/>
<dbReference type="InterPro" id="IPR058525">
    <property type="entry name" value="DUF8212"/>
</dbReference>
<accession>W3XNP6</accession>
<dbReference type="RefSeq" id="XP_007827732.1">
    <property type="nucleotide sequence ID" value="XM_007829541.1"/>
</dbReference>
<dbReference type="Pfam" id="PF06985">
    <property type="entry name" value="HET"/>
    <property type="match status" value="1"/>
</dbReference>
<dbReference type="Proteomes" id="UP000030651">
    <property type="component" value="Unassembled WGS sequence"/>
</dbReference>
<dbReference type="Pfam" id="PF26640">
    <property type="entry name" value="DUF8212"/>
    <property type="match status" value="1"/>
</dbReference>
<dbReference type="KEGG" id="pfy:PFICI_00960"/>
<dbReference type="GeneID" id="19265973"/>
<sequence length="554" mass="64083">MRLINVESFIIEEFTHDFPPYVILSHTWQDGEVSYQEFHTAEARQKAGFQKIARFCLLVNRMHYEYAWVDTCCIDKTSSTELSEAINSMFRWYQNADLCIAYLCDVTWVEEEQVWPQWNASRWFTRGWTLQELLAPPSVLLYNSDWQCLGDRTSFSTWIQAITGINERYLVDGEDDLGGNHPTNNDKSRRRLSRIRDSTIAEKMSWAARRQTTREEDIAYSLLGLCNVSMPLLYGEGSYAFIRLQEEIIRRNFDWTLLAWGLPWDDFESRRLESQKSREGSLARLFPAARSAVDMLLCNEHPWSDPVPYEATWDPSDGLLATSPRYFWRCERVIAHRIAFDWELTSRGFRVSLPASDDENCHMILPCQIKDEPSYLIAIPLIKQQTGLYRRAFAGIKLVREQSWHRWPLQSLYLSTATSNADHLLSEKSEEIMWLSVAPGLSIQEVFPPEKWSPTQNILYCSHDRPAGMKPLFVLLFKIVKTGKEFAVVIIQHKSKVASDVEIALQTIPQQSFSCPRELLDANYLGSLPSSPNIDRDILLYTTRTNILDASGDK</sequence>
<dbReference type="AlphaFoldDB" id="W3XNP6"/>
<dbReference type="PANTHER" id="PTHR10622">
    <property type="entry name" value="HET DOMAIN-CONTAINING PROTEIN"/>
    <property type="match status" value="1"/>
</dbReference>
<dbReference type="InParanoid" id="W3XNP6"/>
<dbReference type="HOGENOM" id="CLU_000288_138_11_1"/>
<organism evidence="3 4">
    <name type="scientific">Pestalotiopsis fici (strain W106-1 / CGMCC3.15140)</name>
    <dbReference type="NCBI Taxonomy" id="1229662"/>
    <lineage>
        <taxon>Eukaryota</taxon>
        <taxon>Fungi</taxon>
        <taxon>Dikarya</taxon>
        <taxon>Ascomycota</taxon>
        <taxon>Pezizomycotina</taxon>
        <taxon>Sordariomycetes</taxon>
        <taxon>Xylariomycetidae</taxon>
        <taxon>Amphisphaeriales</taxon>
        <taxon>Sporocadaceae</taxon>
        <taxon>Pestalotiopsis</taxon>
    </lineage>
</organism>
<dbReference type="InterPro" id="IPR010730">
    <property type="entry name" value="HET"/>
</dbReference>
<dbReference type="STRING" id="1229662.W3XNP6"/>
<dbReference type="EMBL" id="KI912109">
    <property type="protein sequence ID" value="ETS87132.1"/>
    <property type="molecule type" value="Genomic_DNA"/>
</dbReference>
<name>W3XNP6_PESFW</name>
<dbReference type="eggNOG" id="KOG4177">
    <property type="taxonomic scope" value="Eukaryota"/>
</dbReference>
<proteinExistence type="predicted"/>
<evidence type="ECO:0000259" key="1">
    <source>
        <dbReference type="Pfam" id="PF06985"/>
    </source>
</evidence>
<keyword evidence="4" id="KW-1185">Reference proteome</keyword>
<gene>
    <name evidence="3" type="ORF">PFICI_00960</name>
</gene>
<feature type="domain" description="Heterokaryon incompatibility" evidence="1">
    <location>
        <begin position="21"/>
        <end position="105"/>
    </location>
</feature>
<dbReference type="OrthoDB" id="20872at2759"/>
<feature type="domain" description="DUF8212" evidence="2">
    <location>
        <begin position="239"/>
        <end position="279"/>
    </location>
</feature>
<evidence type="ECO:0000259" key="2">
    <source>
        <dbReference type="Pfam" id="PF26640"/>
    </source>
</evidence>
<reference evidence="4" key="1">
    <citation type="journal article" date="2015" name="BMC Genomics">
        <title>Genomic and transcriptomic analysis of the endophytic fungus Pestalotiopsis fici reveals its lifestyle and high potential for synthesis of natural products.</title>
        <authorList>
            <person name="Wang X."/>
            <person name="Zhang X."/>
            <person name="Liu L."/>
            <person name="Xiang M."/>
            <person name="Wang W."/>
            <person name="Sun X."/>
            <person name="Che Y."/>
            <person name="Guo L."/>
            <person name="Liu G."/>
            <person name="Guo L."/>
            <person name="Wang C."/>
            <person name="Yin W.B."/>
            <person name="Stadler M."/>
            <person name="Zhang X."/>
            <person name="Liu X."/>
        </authorList>
    </citation>
    <scope>NUCLEOTIDE SEQUENCE [LARGE SCALE GENOMIC DNA]</scope>
    <source>
        <strain evidence="4">W106-1 / CGMCC3.15140</strain>
    </source>
</reference>
<evidence type="ECO:0000313" key="4">
    <source>
        <dbReference type="Proteomes" id="UP000030651"/>
    </source>
</evidence>
<evidence type="ECO:0000313" key="3">
    <source>
        <dbReference type="EMBL" id="ETS87132.1"/>
    </source>
</evidence>
<dbReference type="PANTHER" id="PTHR10622:SF10">
    <property type="entry name" value="HET DOMAIN-CONTAINING PROTEIN"/>
    <property type="match status" value="1"/>
</dbReference>